<reference evidence="3" key="1">
    <citation type="submission" date="2016-11" db="EMBL/GenBank/DDBJ databases">
        <authorList>
            <person name="Varghese N."/>
            <person name="Submissions S."/>
        </authorList>
    </citation>
    <scope>NUCLEOTIDE SEQUENCE [LARGE SCALE GENOMIC DNA]</scope>
    <source>
        <strain evidence="3">UWOS</strain>
    </source>
</reference>
<evidence type="ECO:0000256" key="1">
    <source>
        <dbReference type="SAM" id="SignalP"/>
    </source>
</evidence>
<feature type="signal peptide" evidence="1">
    <location>
        <begin position="1"/>
        <end position="17"/>
    </location>
</feature>
<organism evidence="2 3">
    <name type="scientific">Fibrobacter intestinalis</name>
    <dbReference type="NCBI Taxonomy" id="28122"/>
    <lineage>
        <taxon>Bacteria</taxon>
        <taxon>Pseudomonadati</taxon>
        <taxon>Fibrobacterota</taxon>
        <taxon>Fibrobacteria</taxon>
        <taxon>Fibrobacterales</taxon>
        <taxon>Fibrobacteraceae</taxon>
        <taxon>Fibrobacter</taxon>
    </lineage>
</organism>
<dbReference type="EMBL" id="FRAW01000028">
    <property type="protein sequence ID" value="SHK99341.1"/>
    <property type="molecule type" value="Genomic_DNA"/>
</dbReference>
<dbReference type="Proteomes" id="UP000184275">
    <property type="component" value="Unassembled WGS sequence"/>
</dbReference>
<name>A0A1M6X0D4_9BACT</name>
<keyword evidence="1" id="KW-0732">Signal</keyword>
<evidence type="ECO:0000313" key="2">
    <source>
        <dbReference type="EMBL" id="SHK99341.1"/>
    </source>
</evidence>
<dbReference type="AlphaFoldDB" id="A0A1M6X0D4"/>
<sequence length="126" mass="14649">MKLVALIFLLIPSVLFAREVSSAFLWDATVDSGRVITGSTDETSGYWYAFDDGVYGGTSTWIWPSDIEEDIRGDMSGLVSKIYFFMHKSAKKDLPRLMVKIIFCYRIVIFCWSYEWRDAFVFFFVF</sequence>
<evidence type="ECO:0000313" key="3">
    <source>
        <dbReference type="Proteomes" id="UP000184275"/>
    </source>
</evidence>
<proteinExistence type="predicted"/>
<accession>A0A1M6X0D4</accession>
<keyword evidence="3" id="KW-1185">Reference proteome</keyword>
<dbReference type="RefSeq" id="WP_073305456.1">
    <property type="nucleotide sequence ID" value="NZ_FRAW01000028.1"/>
</dbReference>
<feature type="chain" id="PRO_5012906797" evidence="1">
    <location>
        <begin position="18"/>
        <end position="126"/>
    </location>
</feature>
<protein>
    <submittedName>
        <fullName evidence="2">Uncharacterized protein</fullName>
    </submittedName>
</protein>
<gene>
    <name evidence="2" type="ORF">SAMN05720469_12810</name>
</gene>